<protein>
    <submittedName>
        <fullName evidence="2">Uncharacterized protein</fullName>
    </submittedName>
</protein>
<keyword evidence="1" id="KW-0472">Membrane</keyword>
<feature type="transmembrane region" description="Helical" evidence="1">
    <location>
        <begin position="7"/>
        <end position="26"/>
    </location>
</feature>
<keyword evidence="1" id="KW-1133">Transmembrane helix</keyword>
<feature type="transmembrane region" description="Helical" evidence="1">
    <location>
        <begin position="78"/>
        <end position="93"/>
    </location>
</feature>
<evidence type="ECO:0000313" key="2">
    <source>
        <dbReference type="EMBL" id="KAJ6738189.1"/>
    </source>
</evidence>
<feature type="transmembrane region" description="Helical" evidence="1">
    <location>
        <begin position="38"/>
        <end position="58"/>
    </location>
</feature>
<gene>
    <name evidence="2" type="ORF">OIU74_003192</name>
</gene>
<organism evidence="2 3">
    <name type="scientific">Salix koriyanagi</name>
    <dbReference type="NCBI Taxonomy" id="2511006"/>
    <lineage>
        <taxon>Eukaryota</taxon>
        <taxon>Viridiplantae</taxon>
        <taxon>Streptophyta</taxon>
        <taxon>Embryophyta</taxon>
        <taxon>Tracheophyta</taxon>
        <taxon>Spermatophyta</taxon>
        <taxon>Magnoliopsida</taxon>
        <taxon>eudicotyledons</taxon>
        <taxon>Gunneridae</taxon>
        <taxon>Pentapetalae</taxon>
        <taxon>rosids</taxon>
        <taxon>fabids</taxon>
        <taxon>Malpighiales</taxon>
        <taxon>Salicaceae</taxon>
        <taxon>Saliceae</taxon>
        <taxon>Salix</taxon>
    </lineage>
</organism>
<accession>A0A9Q0UXF2</accession>
<dbReference type="AlphaFoldDB" id="A0A9Q0UXF2"/>
<name>A0A9Q0UXF2_9ROSI</name>
<keyword evidence="3" id="KW-1185">Reference proteome</keyword>
<comment type="caution">
    <text evidence="2">The sequence shown here is derived from an EMBL/GenBank/DDBJ whole genome shotgun (WGS) entry which is preliminary data.</text>
</comment>
<keyword evidence="1" id="KW-0812">Transmembrane</keyword>
<sequence>MHDKVPSLFFFANVFLLVIRLGLGGYMSRSSLKISVEALKIIFFLLPFFNFCLLYSLFRRKKGGWVGIINRIGKRGRFCYCNVGIFLYVIGFSG</sequence>
<dbReference type="Proteomes" id="UP001151752">
    <property type="component" value="Chromosome 4"/>
</dbReference>
<proteinExistence type="predicted"/>
<reference evidence="2" key="1">
    <citation type="submission" date="2022-11" db="EMBL/GenBank/DDBJ databases">
        <authorList>
            <person name="Hyden B.L."/>
            <person name="Feng K."/>
            <person name="Yates T."/>
            <person name="Jawdy S."/>
            <person name="Smart L.B."/>
            <person name="Muchero W."/>
        </authorList>
    </citation>
    <scope>NUCLEOTIDE SEQUENCE</scope>
    <source>
        <tissue evidence="2">Shoot tip</tissue>
    </source>
</reference>
<evidence type="ECO:0000313" key="3">
    <source>
        <dbReference type="Proteomes" id="UP001151752"/>
    </source>
</evidence>
<reference evidence="2" key="2">
    <citation type="journal article" date="2023" name="Int. J. Mol. Sci.">
        <title>De Novo Assembly and Annotation of 11 Diverse Shrub Willow (Salix) Genomes Reveals Novel Gene Organization in Sex-Linked Regions.</title>
        <authorList>
            <person name="Hyden B."/>
            <person name="Feng K."/>
            <person name="Yates T.B."/>
            <person name="Jawdy S."/>
            <person name="Cereghino C."/>
            <person name="Smart L.B."/>
            <person name="Muchero W."/>
        </authorList>
    </citation>
    <scope>NUCLEOTIDE SEQUENCE</scope>
    <source>
        <tissue evidence="2">Shoot tip</tissue>
    </source>
</reference>
<evidence type="ECO:0000256" key="1">
    <source>
        <dbReference type="SAM" id="Phobius"/>
    </source>
</evidence>
<dbReference type="EMBL" id="JAPFFM010000010">
    <property type="protein sequence ID" value="KAJ6738189.1"/>
    <property type="molecule type" value="Genomic_DNA"/>
</dbReference>